<evidence type="ECO:0000256" key="1">
    <source>
        <dbReference type="SAM" id="MobiDB-lite"/>
    </source>
</evidence>
<evidence type="ECO:0008006" key="4">
    <source>
        <dbReference type="Google" id="ProtNLM"/>
    </source>
</evidence>
<dbReference type="EMBL" id="JACXAH010000002">
    <property type="protein sequence ID" value="MBD1370927.1"/>
    <property type="molecule type" value="Genomic_DNA"/>
</dbReference>
<evidence type="ECO:0000313" key="3">
    <source>
        <dbReference type="Proteomes" id="UP000661691"/>
    </source>
</evidence>
<dbReference type="Proteomes" id="UP000661691">
    <property type="component" value="Unassembled WGS sequence"/>
</dbReference>
<keyword evidence="3" id="KW-1185">Reference proteome</keyword>
<feature type="compositionally biased region" description="Polar residues" evidence="1">
    <location>
        <begin position="385"/>
        <end position="398"/>
    </location>
</feature>
<name>A0A926N7B9_9BACL</name>
<feature type="region of interest" description="Disordered" evidence="1">
    <location>
        <begin position="383"/>
        <end position="436"/>
    </location>
</feature>
<accession>A0A926N7B9</accession>
<dbReference type="AlphaFoldDB" id="A0A926N7B9"/>
<organism evidence="2 3">
    <name type="scientific">Polycladospora coralii</name>
    <dbReference type="NCBI Taxonomy" id="2771432"/>
    <lineage>
        <taxon>Bacteria</taxon>
        <taxon>Bacillati</taxon>
        <taxon>Bacillota</taxon>
        <taxon>Bacilli</taxon>
        <taxon>Bacillales</taxon>
        <taxon>Thermoactinomycetaceae</taxon>
        <taxon>Polycladospora</taxon>
    </lineage>
</organism>
<protein>
    <recommendedName>
        <fullName evidence="4">SseB protein N-terminal domain-containing protein</fullName>
    </recommendedName>
</protein>
<comment type="caution">
    <text evidence="2">The sequence shown here is derived from an EMBL/GenBank/DDBJ whole genome shotgun (WGS) entry which is preliminary data.</text>
</comment>
<dbReference type="RefSeq" id="WP_191141307.1">
    <property type="nucleotide sequence ID" value="NZ_JACXAH010000002.1"/>
</dbReference>
<proteinExistence type="predicted"/>
<evidence type="ECO:0000313" key="2">
    <source>
        <dbReference type="EMBL" id="MBD1370927.1"/>
    </source>
</evidence>
<sequence length="574" mass="64641">MNIRSILEEASANLLTPHELYHYFSKHVPKIFVLYQVLNGNKKPFLARGNGPHSKYVMGFTDIEAARQVSVAHPSYVKMYEEPMLPYLIKAYRSEADGIVLNAGLPSRLFIMKKHLLIFIQVYAVQQLAHSFGAYVPCQNENMLLGEYTNGKYSVAIYLTESDAQFITQKTGGKVQLKSWQTIQERCLQLEADGPFLHYGLPEQAMLQIEQMKTIMNGTHQGYTVGTASERDFIVFKDTNQHVKKSETSHESENRLLLQEDHSVQEIQRVEKLNPKEELVTTAEKDIVQQTAVTAEKDIAQQTAVTAEKDIIQQTAVTAEKDIVQQTAVTTEKDIVQQTEATAEKDIVQQTEATAEKDIVQQTEATAEKDIVQQTEVTAKEEIVQRSSANRDVTPQSDSIKHGTSLIDSDSNMDVDQDESRKKNDEFSQPSNHYDHHRDEINQKLLILEQAVIEGQGTANGWEICRALAELKKIWVVVDPDQNMVILAGQDQSPIVDFFTSKEKAQRLIDNAIAKNSSLPEMSPKLITAKKLYQALAPRQPIVWINRGSNDGWTSVMGDTLPYVLQLISQLKSV</sequence>
<reference evidence="2" key="1">
    <citation type="submission" date="2020-09" db="EMBL/GenBank/DDBJ databases">
        <title>A novel bacterium of genus Hazenella, isolated from South China Sea.</title>
        <authorList>
            <person name="Huang H."/>
            <person name="Mo K."/>
            <person name="Hu Y."/>
        </authorList>
    </citation>
    <scope>NUCLEOTIDE SEQUENCE</scope>
    <source>
        <strain evidence="2">IB182357</strain>
    </source>
</reference>
<gene>
    <name evidence="2" type="ORF">IC620_00940</name>
</gene>